<evidence type="ECO:0000313" key="2">
    <source>
        <dbReference type="EMBL" id="GIY26126.1"/>
    </source>
</evidence>
<evidence type="ECO:0000313" key="3">
    <source>
        <dbReference type="Proteomes" id="UP001054945"/>
    </source>
</evidence>
<name>A0AAV4S0J5_CAEEX</name>
<comment type="caution">
    <text evidence="2">The sequence shown here is derived from an EMBL/GenBank/DDBJ whole genome shotgun (WGS) entry which is preliminary data.</text>
</comment>
<protein>
    <submittedName>
        <fullName evidence="2">Uncharacterized protein</fullName>
    </submittedName>
</protein>
<keyword evidence="3" id="KW-1185">Reference proteome</keyword>
<gene>
    <name evidence="2" type="ORF">CEXT_685611</name>
</gene>
<dbReference type="Proteomes" id="UP001054945">
    <property type="component" value="Unassembled WGS sequence"/>
</dbReference>
<dbReference type="EMBL" id="BPLR01008630">
    <property type="protein sequence ID" value="GIY26126.1"/>
    <property type="molecule type" value="Genomic_DNA"/>
</dbReference>
<dbReference type="AlphaFoldDB" id="A0AAV4S0J5"/>
<feature type="region of interest" description="Disordered" evidence="1">
    <location>
        <begin position="88"/>
        <end position="107"/>
    </location>
</feature>
<proteinExistence type="predicted"/>
<sequence length="107" mass="12068">MNASIHFNLCHPYYNQTKQRFSNSFITNHACNELAPTAHPTQPFSSISFNPPTNHKPPLALSITELRQALWRIHNRDPNHLLLRGTLHTGTGLLPSTGRQTPVQPTH</sequence>
<evidence type="ECO:0000256" key="1">
    <source>
        <dbReference type="SAM" id="MobiDB-lite"/>
    </source>
</evidence>
<accession>A0AAV4S0J5</accession>
<organism evidence="2 3">
    <name type="scientific">Caerostris extrusa</name>
    <name type="common">Bark spider</name>
    <name type="synonym">Caerostris bankana</name>
    <dbReference type="NCBI Taxonomy" id="172846"/>
    <lineage>
        <taxon>Eukaryota</taxon>
        <taxon>Metazoa</taxon>
        <taxon>Ecdysozoa</taxon>
        <taxon>Arthropoda</taxon>
        <taxon>Chelicerata</taxon>
        <taxon>Arachnida</taxon>
        <taxon>Araneae</taxon>
        <taxon>Araneomorphae</taxon>
        <taxon>Entelegynae</taxon>
        <taxon>Araneoidea</taxon>
        <taxon>Araneidae</taxon>
        <taxon>Caerostris</taxon>
    </lineage>
</organism>
<reference evidence="2 3" key="1">
    <citation type="submission" date="2021-06" db="EMBL/GenBank/DDBJ databases">
        <title>Caerostris extrusa draft genome.</title>
        <authorList>
            <person name="Kono N."/>
            <person name="Arakawa K."/>
        </authorList>
    </citation>
    <scope>NUCLEOTIDE SEQUENCE [LARGE SCALE GENOMIC DNA]</scope>
</reference>
<feature type="compositionally biased region" description="Low complexity" evidence="1">
    <location>
        <begin position="88"/>
        <end position="98"/>
    </location>
</feature>